<evidence type="ECO:0000313" key="2">
    <source>
        <dbReference type="EMBL" id="MTG88005.1"/>
    </source>
</evidence>
<evidence type="ECO:0000256" key="1">
    <source>
        <dbReference type="SAM" id="SignalP"/>
    </source>
</evidence>
<gene>
    <name evidence="2" type="ORF">GJV82_03395</name>
</gene>
<organism evidence="2 3">
    <name type="scientific">Cellulosimicrobium composti</name>
    <dbReference type="NCBI Taxonomy" id="2672572"/>
    <lineage>
        <taxon>Bacteria</taxon>
        <taxon>Bacillati</taxon>
        <taxon>Actinomycetota</taxon>
        <taxon>Actinomycetes</taxon>
        <taxon>Micrococcales</taxon>
        <taxon>Promicromonosporaceae</taxon>
        <taxon>Cellulosimicrobium</taxon>
    </lineage>
</organism>
<sequence>MTERTSGRERGLRPAHRLAAAALALGALAPLAACGGSGPDEPPPAPDDVPAYEVARQDVLAAVQQVVGADGWAQEDDASATAQDDGRCVVFLPDASTTRAGGEGYDLLADVPDALAPVLDEHGFGEPSGVEEAEHGGTASVTAVDAAGWEVRVTADGDVVRLDMSGPVDLDPCAGSALPELA</sequence>
<reference evidence="2 3" key="1">
    <citation type="submission" date="2019-11" db="EMBL/GenBank/DDBJ databases">
        <title>Cellulosimicrobium composti sp. nov. isolated from a compost.</title>
        <authorList>
            <person name="Yang Y."/>
        </authorList>
    </citation>
    <scope>NUCLEOTIDE SEQUENCE [LARGE SCALE GENOMIC DNA]</scope>
    <source>
        <strain evidence="2 3">BIT-GX5</strain>
    </source>
</reference>
<name>A0A6N7ZEY8_9MICO</name>
<evidence type="ECO:0000313" key="3">
    <source>
        <dbReference type="Proteomes" id="UP000440668"/>
    </source>
</evidence>
<dbReference type="RefSeq" id="WP_155098245.1">
    <property type="nucleotide sequence ID" value="NZ_WMKA01000005.1"/>
</dbReference>
<protein>
    <recommendedName>
        <fullName evidence="4">Secreted protein</fullName>
    </recommendedName>
</protein>
<feature type="chain" id="PRO_5039341591" description="Secreted protein" evidence="1">
    <location>
        <begin position="33"/>
        <end position="182"/>
    </location>
</feature>
<dbReference type="AlphaFoldDB" id="A0A6N7ZEY8"/>
<dbReference type="EMBL" id="WMKA01000005">
    <property type="protein sequence ID" value="MTG88005.1"/>
    <property type="molecule type" value="Genomic_DNA"/>
</dbReference>
<feature type="signal peptide" evidence="1">
    <location>
        <begin position="1"/>
        <end position="32"/>
    </location>
</feature>
<comment type="caution">
    <text evidence="2">The sequence shown here is derived from an EMBL/GenBank/DDBJ whole genome shotgun (WGS) entry which is preliminary data.</text>
</comment>
<evidence type="ECO:0008006" key="4">
    <source>
        <dbReference type="Google" id="ProtNLM"/>
    </source>
</evidence>
<proteinExistence type="predicted"/>
<dbReference type="Proteomes" id="UP000440668">
    <property type="component" value="Unassembled WGS sequence"/>
</dbReference>
<accession>A0A6N7ZEY8</accession>
<keyword evidence="1" id="KW-0732">Signal</keyword>